<keyword evidence="2" id="KW-1185">Reference proteome</keyword>
<sequence>MIENNNNDPNLGPSSSTNPSMSQNNPKQKRVYQVWRGSNFSRLKKFEIVFHRRAAWVQNALISLITLKSLCCYIIDGCEEL</sequence>
<protein>
    <submittedName>
        <fullName evidence="1">Uncharacterized protein</fullName>
    </submittedName>
</protein>
<evidence type="ECO:0000313" key="1">
    <source>
        <dbReference type="EMBL" id="KAI7996389.1"/>
    </source>
</evidence>
<gene>
    <name evidence="1" type="ORF">LOK49_LG10G02510</name>
</gene>
<name>A0ACC0G6C4_9ERIC</name>
<accession>A0ACC0G6C4</accession>
<dbReference type="EMBL" id="CM045767">
    <property type="protein sequence ID" value="KAI7996389.1"/>
    <property type="molecule type" value="Genomic_DNA"/>
</dbReference>
<evidence type="ECO:0000313" key="2">
    <source>
        <dbReference type="Proteomes" id="UP001060215"/>
    </source>
</evidence>
<dbReference type="Proteomes" id="UP001060215">
    <property type="component" value="Chromosome 10"/>
</dbReference>
<comment type="caution">
    <text evidence="1">The sequence shown here is derived from an EMBL/GenBank/DDBJ whole genome shotgun (WGS) entry which is preliminary data.</text>
</comment>
<reference evidence="1 2" key="1">
    <citation type="journal article" date="2022" name="Plant J.">
        <title>Chromosome-level genome of Camellia lanceoleosa provides a valuable resource for understanding genome evolution and self-incompatibility.</title>
        <authorList>
            <person name="Gong W."/>
            <person name="Xiao S."/>
            <person name="Wang L."/>
            <person name="Liao Z."/>
            <person name="Chang Y."/>
            <person name="Mo W."/>
            <person name="Hu G."/>
            <person name="Li W."/>
            <person name="Zhao G."/>
            <person name="Zhu H."/>
            <person name="Hu X."/>
            <person name="Ji K."/>
            <person name="Xiang X."/>
            <person name="Song Q."/>
            <person name="Yuan D."/>
            <person name="Jin S."/>
            <person name="Zhang L."/>
        </authorList>
    </citation>
    <scope>NUCLEOTIDE SEQUENCE [LARGE SCALE GENOMIC DNA]</scope>
    <source>
        <strain evidence="1">SQ_2022a</strain>
    </source>
</reference>
<organism evidence="1 2">
    <name type="scientific">Camellia lanceoleosa</name>
    <dbReference type="NCBI Taxonomy" id="1840588"/>
    <lineage>
        <taxon>Eukaryota</taxon>
        <taxon>Viridiplantae</taxon>
        <taxon>Streptophyta</taxon>
        <taxon>Embryophyta</taxon>
        <taxon>Tracheophyta</taxon>
        <taxon>Spermatophyta</taxon>
        <taxon>Magnoliopsida</taxon>
        <taxon>eudicotyledons</taxon>
        <taxon>Gunneridae</taxon>
        <taxon>Pentapetalae</taxon>
        <taxon>asterids</taxon>
        <taxon>Ericales</taxon>
        <taxon>Theaceae</taxon>
        <taxon>Camellia</taxon>
    </lineage>
</organism>
<proteinExistence type="predicted"/>